<proteinExistence type="predicted"/>
<name>A0AAW1XCN1_RUBAR</name>
<dbReference type="GO" id="GO:0003779">
    <property type="term" value="F:actin binding"/>
    <property type="evidence" value="ECO:0007669"/>
    <property type="project" value="InterPro"/>
</dbReference>
<dbReference type="PANTHER" id="PTHR31631:SF0">
    <property type="entry name" value="PROTEIN NETWORKED 2D"/>
    <property type="match status" value="1"/>
</dbReference>
<keyword evidence="1 2" id="KW-0175">Coiled coil</keyword>
<dbReference type="PROSITE" id="PS51774">
    <property type="entry name" value="NAB"/>
    <property type="match status" value="1"/>
</dbReference>
<feature type="coiled-coil region" evidence="2">
    <location>
        <begin position="77"/>
        <end position="104"/>
    </location>
</feature>
<dbReference type="InterPro" id="IPR011684">
    <property type="entry name" value="NAB"/>
</dbReference>
<accession>A0AAW1XCN1</accession>
<feature type="region of interest" description="Disordered" evidence="3">
    <location>
        <begin position="246"/>
        <end position="276"/>
    </location>
</feature>
<evidence type="ECO:0000256" key="2">
    <source>
        <dbReference type="SAM" id="Coils"/>
    </source>
</evidence>
<evidence type="ECO:0000313" key="6">
    <source>
        <dbReference type="Proteomes" id="UP001457282"/>
    </source>
</evidence>
<feature type="domain" description="NAB" evidence="4">
    <location>
        <begin position="18"/>
        <end position="98"/>
    </location>
</feature>
<evidence type="ECO:0000256" key="1">
    <source>
        <dbReference type="ARBA" id="ARBA00023054"/>
    </source>
</evidence>
<evidence type="ECO:0000259" key="4">
    <source>
        <dbReference type="PROSITE" id="PS51774"/>
    </source>
</evidence>
<protein>
    <recommendedName>
        <fullName evidence="4">NAB domain-containing protein</fullName>
    </recommendedName>
</protein>
<dbReference type="Proteomes" id="UP001457282">
    <property type="component" value="Unassembled WGS sequence"/>
</dbReference>
<dbReference type="AlphaFoldDB" id="A0AAW1XCN1"/>
<reference evidence="5 6" key="1">
    <citation type="journal article" date="2023" name="G3 (Bethesda)">
        <title>A chromosome-length genome assembly and annotation of blackberry (Rubus argutus, cv. 'Hillquist').</title>
        <authorList>
            <person name="Bruna T."/>
            <person name="Aryal R."/>
            <person name="Dudchenko O."/>
            <person name="Sargent D.J."/>
            <person name="Mead D."/>
            <person name="Buti M."/>
            <person name="Cavallini A."/>
            <person name="Hytonen T."/>
            <person name="Andres J."/>
            <person name="Pham M."/>
            <person name="Weisz D."/>
            <person name="Mascagni F."/>
            <person name="Usai G."/>
            <person name="Natali L."/>
            <person name="Bassil N."/>
            <person name="Fernandez G.E."/>
            <person name="Lomsadze A."/>
            <person name="Armour M."/>
            <person name="Olukolu B."/>
            <person name="Poorten T."/>
            <person name="Britton C."/>
            <person name="Davik J."/>
            <person name="Ashrafi H."/>
            <person name="Aiden E.L."/>
            <person name="Borodovsky M."/>
            <person name="Worthington M."/>
        </authorList>
    </citation>
    <scope>NUCLEOTIDE SEQUENCE [LARGE SCALE GENOMIC DNA]</scope>
    <source>
        <strain evidence="5">PI 553951</strain>
    </source>
</reference>
<gene>
    <name evidence="5" type="ORF">M0R45_021432</name>
</gene>
<feature type="compositionally biased region" description="Basic and acidic residues" evidence="3">
    <location>
        <begin position="246"/>
        <end position="257"/>
    </location>
</feature>
<comment type="caution">
    <text evidence="5">The sequence shown here is derived from an EMBL/GenBank/DDBJ whole genome shotgun (WGS) entry which is preliminary data.</text>
</comment>
<dbReference type="PANTHER" id="PTHR31631">
    <property type="entry name" value="PROTEIN NETWORKED 2D"/>
    <property type="match status" value="1"/>
</dbReference>
<keyword evidence="6" id="KW-1185">Reference proteome</keyword>
<sequence length="276" mass="31985">MEDSKESTVNKEDQAAAFSWWWDSHNRPHHSQWLEATLSDLDEKTKLMLNIIEEDGDSFARRAEMFFKRKPELITRLEDFYKSYRSLAENYDQLRSELIQAAQLRSFSSLDSIKVQTIQKCEKEISGYLKLKALPSPIKTETTSSSDDANFYEYLHKRLDNKLVLDHQDSSAGNDRALNAGLDGNMDEKLTVRSLEKAKIWEEKVSELIDENTHQQEKLISTIKHKSETIQKLKEENRVLRAQLARAHDTKKNEYQRSKSKGPSFIGRLTGCTRSP</sequence>
<evidence type="ECO:0000256" key="3">
    <source>
        <dbReference type="SAM" id="MobiDB-lite"/>
    </source>
</evidence>
<dbReference type="Pfam" id="PF07765">
    <property type="entry name" value="KIP1"/>
    <property type="match status" value="1"/>
</dbReference>
<organism evidence="5 6">
    <name type="scientific">Rubus argutus</name>
    <name type="common">Southern blackberry</name>
    <dbReference type="NCBI Taxonomy" id="59490"/>
    <lineage>
        <taxon>Eukaryota</taxon>
        <taxon>Viridiplantae</taxon>
        <taxon>Streptophyta</taxon>
        <taxon>Embryophyta</taxon>
        <taxon>Tracheophyta</taxon>
        <taxon>Spermatophyta</taxon>
        <taxon>Magnoliopsida</taxon>
        <taxon>eudicotyledons</taxon>
        <taxon>Gunneridae</taxon>
        <taxon>Pentapetalae</taxon>
        <taxon>rosids</taxon>
        <taxon>fabids</taxon>
        <taxon>Rosales</taxon>
        <taxon>Rosaceae</taxon>
        <taxon>Rosoideae</taxon>
        <taxon>Rosoideae incertae sedis</taxon>
        <taxon>Rubus</taxon>
    </lineage>
</organism>
<evidence type="ECO:0000313" key="5">
    <source>
        <dbReference type="EMBL" id="KAK9934282.1"/>
    </source>
</evidence>
<dbReference type="EMBL" id="JBEDUW010000004">
    <property type="protein sequence ID" value="KAK9934282.1"/>
    <property type="molecule type" value="Genomic_DNA"/>
</dbReference>